<name>A0A977KCR3_9CREN</name>
<gene>
    <name evidence="2" type="ORF">IPA_09475</name>
</gene>
<sequence length="156" mass="17154">MNLCDFLPILMGIIYHKYAPREPLKLMLLSWLTLALVSSLPCIGSLALQLATYVREIAVTKGIGLLIAILKNNLVVFALNVLLGPLYLGFSVTTTAMVARALASGIPWRVILGAHTPLELYAYSLATTREPKKIARGLVYLVIAALVESWFINKSW</sequence>
<dbReference type="AlphaFoldDB" id="A0A977KCR3"/>
<protein>
    <submittedName>
        <fullName evidence="2">Uncharacterized protein</fullName>
    </submittedName>
</protein>
<dbReference type="Proteomes" id="UP001063698">
    <property type="component" value="Chromosome"/>
</dbReference>
<evidence type="ECO:0000313" key="2">
    <source>
        <dbReference type="EMBL" id="UXD22903.1"/>
    </source>
</evidence>
<dbReference type="EMBL" id="CP006868">
    <property type="protein sequence ID" value="UXD22903.1"/>
    <property type="molecule type" value="Genomic_DNA"/>
</dbReference>
<feature type="transmembrane region" description="Helical" evidence="1">
    <location>
        <begin position="28"/>
        <end position="51"/>
    </location>
</feature>
<reference evidence="2" key="1">
    <citation type="submission" date="2013-11" db="EMBL/GenBank/DDBJ databases">
        <title>Comparative genomics of Ignicoccus.</title>
        <authorList>
            <person name="Podar M."/>
        </authorList>
    </citation>
    <scope>NUCLEOTIDE SEQUENCE</scope>
    <source>
        <strain evidence="2">DSM 13166</strain>
    </source>
</reference>
<keyword evidence="1" id="KW-0812">Transmembrane</keyword>
<organism evidence="2 3">
    <name type="scientific">Ignicoccus pacificus DSM 13166</name>
    <dbReference type="NCBI Taxonomy" id="940294"/>
    <lineage>
        <taxon>Archaea</taxon>
        <taxon>Thermoproteota</taxon>
        <taxon>Thermoprotei</taxon>
        <taxon>Desulfurococcales</taxon>
        <taxon>Desulfurococcaceae</taxon>
        <taxon>Ignicoccus</taxon>
    </lineage>
</organism>
<accession>A0A977KCR3</accession>
<dbReference type="KEGG" id="ipc:IPA_09475"/>
<evidence type="ECO:0000313" key="3">
    <source>
        <dbReference type="Proteomes" id="UP001063698"/>
    </source>
</evidence>
<feature type="transmembrane region" description="Helical" evidence="1">
    <location>
        <begin position="63"/>
        <end position="86"/>
    </location>
</feature>
<feature type="transmembrane region" description="Helical" evidence="1">
    <location>
        <begin position="106"/>
        <end position="125"/>
    </location>
</feature>
<feature type="transmembrane region" description="Helical" evidence="1">
    <location>
        <begin position="137"/>
        <end position="153"/>
    </location>
</feature>
<proteinExistence type="predicted"/>
<keyword evidence="1" id="KW-1133">Transmembrane helix</keyword>
<keyword evidence="3" id="KW-1185">Reference proteome</keyword>
<keyword evidence="1" id="KW-0472">Membrane</keyword>
<evidence type="ECO:0000256" key="1">
    <source>
        <dbReference type="SAM" id="Phobius"/>
    </source>
</evidence>